<reference evidence="6 7" key="1">
    <citation type="submission" date="2019-07" db="EMBL/GenBank/DDBJ databases">
        <title>Whole genome shotgun sequence of Reyranella soli NBRC 108950.</title>
        <authorList>
            <person name="Hosoyama A."/>
            <person name="Uohara A."/>
            <person name="Ohji S."/>
            <person name="Ichikawa N."/>
        </authorList>
    </citation>
    <scope>NUCLEOTIDE SEQUENCE [LARGE SCALE GENOMIC DNA]</scope>
    <source>
        <strain evidence="6 7">NBRC 108950</strain>
    </source>
</reference>
<dbReference type="SUPFAM" id="SSF103473">
    <property type="entry name" value="MFS general substrate transporter"/>
    <property type="match status" value="1"/>
</dbReference>
<name>A0A512NHX4_9HYPH</name>
<evidence type="ECO:0000256" key="2">
    <source>
        <dbReference type="ARBA" id="ARBA00022989"/>
    </source>
</evidence>
<dbReference type="GO" id="GO:0022857">
    <property type="term" value="F:transmembrane transporter activity"/>
    <property type="evidence" value="ECO:0007669"/>
    <property type="project" value="InterPro"/>
</dbReference>
<dbReference type="AlphaFoldDB" id="A0A512NHX4"/>
<evidence type="ECO:0000259" key="5">
    <source>
        <dbReference type="PROSITE" id="PS50850"/>
    </source>
</evidence>
<dbReference type="InterPro" id="IPR011701">
    <property type="entry name" value="MFS"/>
</dbReference>
<dbReference type="EMBL" id="BKAJ01000102">
    <property type="protein sequence ID" value="GEP58515.1"/>
    <property type="molecule type" value="Genomic_DNA"/>
</dbReference>
<dbReference type="Proteomes" id="UP000321058">
    <property type="component" value="Unassembled WGS sequence"/>
</dbReference>
<feature type="transmembrane region" description="Helical" evidence="4">
    <location>
        <begin position="315"/>
        <end position="338"/>
    </location>
</feature>
<evidence type="ECO:0000256" key="1">
    <source>
        <dbReference type="ARBA" id="ARBA00022692"/>
    </source>
</evidence>
<feature type="transmembrane region" description="Helical" evidence="4">
    <location>
        <begin position="379"/>
        <end position="400"/>
    </location>
</feature>
<dbReference type="InterPro" id="IPR020846">
    <property type="entry name" value="MFS_dom"/>
</dbReference>
<gene>
    <name evidence="6" type="ORF">RSO01_56810</name>
</gene>
<dbReference type="OrthoDB" id="9793415at2"/>
<feature type="transmembrane region" description="Helical" evidence="4">
    <location>
        <begin position="12"/>
        <end position="39"/>
    </location>
</feature>
<feature type="transmembrane region" description="Helical" evidence="4">
    <location>
        <begin position="51"/>
        <end position="72"/>
    </location>
</feature>
<accession>A0A512NHX4</accession>
<organism evidence="6 7">
    <name type="scientific">Reyranella soli</name>
    <dbReference type="NCBI Taxonomy" id="1230389"/>
    <lineage>
        <taxon>Bacteria</taxon>
        <taxon>Pseudomonadati</taxon>
        <taxon>Pseudomonadota</taxon>
        <taxon>Alphaproteobacteria</taxon>
        <taxon>Hyphomicrobiales</taxon>
        <taxon>Reyranellaceae</taxon>
        <taxon>Reyranella</taxon>
    </lineage>
</organism>
<evidence type="ECO:0000256" key="4">
    <source>
        <dbReference type="SAM" id="Phobius"/>
    </source>
</evidence>
<keyword evidence="2 4" id="KW-1133">Transmembrane helix</keyword>
<keyword evidence="1 4" id="KW-0812">Transmembrane</keyword>
<comment type="caution">
    <text evidence="6">The sequence shown here is derived from an EMBL/GenBank/DDBJ whole genome shotgun (WGS) entry which is preliminary data.</text>
</comment>
<evidence type="ECO:0000313" key="7">
    <source>
        <dbReference type="Proteomes" id="UP000321058"/>
    </source>
</evidence>
<feature type="transmembrane region" description="Helical" evidence="4">
    <location>
        <begin position="350"/>
        <end position="373"/>
    </location>
</feature>
<sequence>MTQTKRSVFPGWWVVTGAFLCMLTGYAVAYSFAAFFGALESEFGARRGETALVFSISAFLYFLLGFPAGLIADRTGPRPVVVGGLLLIAVGLVAAAQATSLWQIYAGYGLGVGVGIGLSYVPSVAAVQRWFVRSRGTASGIAVAGIGVGTLIGAPLAHQLIPHLGWRQTYLVLAALTVLGAAVSGALVRSAPERYGLTPDGDPPHPSGMSAMPAGLTLGEALRSGPFWSIYVGALLMSFGLFAPFVHLLPYARDVGLGEAFGVLLIVLLGVGSTVGRFLFASVTGLIGRKHSFGLMYVGAAAMLVMWSMSTTAPALIVFALAFGAFYGGFVAIAPSLAADYFGGKALGSIIGALYSGVAFGALLGSPVAGYAYDFFGSYTGAILAGAALCLVSFVITLLTPEPARWLATRKPSA</sequence>
<feature type="transmembrane region" description="Helical" evidence="4">
    <location>
        <begin position="169"/>
        <end position="188"/>
    </location>
</feature>
<feature type="transmembrane region" description="Helical" evidence="4">
    <location>
        <begin position="139"/>
        <end position="157"/>
    </location>
</feature>
<dbReference type="Pfam" id="PF07690">
    <property type="entry name" value="MFS_1"/>
    <property type="match status" value="1"/>
</dbReference>
<feature type="transmembrane region" description="Helical" evidence="4">
    <location>
        <begin position="105"/>
        <end position="127"/>
    </location>
</feature>
<dbReference type="PROSITE" id="PS50850">
    <property type="entry name" value="MFS"/>
    <property type="match status" value="1"/>
</dbReference>
<dbReference type="Gene3D" id="1.20.1250.20">
    <property type="entry name" value="MFS general substrate transporter like domains"/>
    <property type="match status" value="1"/>
</dbReference>
<feature type="domain" description="Major facilitator superfamily (MFS) profile" evidence="5">
    <location>
        <begin position="13"/>
        <end position="405"/>
    </location>
</feature>
<dbReference type="PANTHER" id="PTHR11360:SF284">
    <property type="entry name" value="EG:103B4.3 PROTEIN-RELATED"/>
    <property type="match status" value="1"/>
</dbReference>
<keyword evidence="3 4" id="KW-0472">Membrane</keyword>
<dbReference type="InterPro" id="IPR036259">
    <property type="entry name" value="MFS_trans_sf"/>
</dbReference>
<dbReference type="PANTHER" id="PTHR11360">
    <property type="entry name" value="MONOCARBOXYLATE TRANSPORTER"/>
    <property type="match status" value="1"/>
</dbReference>
<proteinExistence type="predicted"/>
<feature type="transmembrane region" description="Helical" evidence="4">
    <location>
        <begin position="228"/>
        <end position="248"/>
    </location>
</feature>
<evidence type="ECO:0000256" key="3">
    <source>
        <dbReference type="ARBA" id="ARBA00023136"/>
    </source>
</evidence>
<dbReference type="InterPro" id="IPR050327">
    <property type="entry name" value="Proton-linked_MCT"/>
</dbReference>
<keyword evidence="7" id="KW-1185">Reference proteome</keyword>
<feature type="transmembrane region" description="Helical" evidence="4">
    <location>
        <begin position="292"/>
        <end position="309"/>
    </location>
</feature>
<dbReference type="RefSeq" id="WP_147153822.1">
    <property type="nucleotide sequence ID" value="NZ_BKAJ01000102.1"/>
</dbReference>
<feature type="transmembrane region" description="Helical" evidence="4">
    <location>
        <begin position="79"/>
        <end position="99"/>
    </location>
</feature>
<feature type="transmembrane region" description="Helical" evidence="4">
    <location>
        <begin position="260"/>
        <end position="280"/>
    </location>
</feature>
<protein>
    <submittedName>
        <fullName evidence="6">MFS transporter</fullName>
    </submittedName>
</protein>
<evidence type="ECO:0000313" key="6">
    <source>
        <dbReference type="EMBL" id="GEP58515.1"/>
    </source>
</evidence>